<gene>
    <name evidence="2" type="ORF">EPI10_015493</name>
</gene>
<comment type="caution">
    <text evidence="2">The sequence shown here is derived from an EMBL/GenBank/DDBJ whole genome shotgun (WGS) entry which is preliminary data.</text>
</comment>
<dbReference type="GO" id="GO:0015074">
    <property type="term" value="P:DNA integration"/>
    <property type="evidence" value="ECO:0007669"/>
    <property type="project" value="InterPro"/>
</dbReference>
<reference evidence="3" key="1">
    <citation type="journal article" date="2019" name="Plant Biotechnol. J.">
        <title>Genome sequencing of the Australian wild diploid species Gossypium australe highlights disease resistance and delayed gland morphogenesis.</title>
        <authorList>
            <person name="Cai Y."/>
            <person name="Cai X."/>
            <person name="Wang Q."/>
            <person name="Wang P."/>
            <person name="Zhang Y."/>
            <person name="Cai C."/>
            <person name="Xu Y."/>
            <person name="Wang K."/>
            <person name="Zhou Z."/>
            <person name="Wang C."/>
            <person name="Geng S."/>
            <person name="Li B."/>
            <person name="Dong Q."/>
            <person name="Hou Y."/>
            <person name="Wang H."/>
            <person name="Ai P."/>
            <person name="Liu Z."/>
            <person name="Yi F."/>
            <person name="Sun M."/>
            <person name="An G."/>
            <person name="Cheng J."/>
            <person name="Zhang Y."/>
            <person name="Shi Q."/>
            <person name="Xie Y."/>
            <person name="Shi X."/>
            <person name="Chang Y."/>
            <person name="Huang F."/>
            <person name="Chen Y."/>
            <person name="Hong S."/>
            <person name="Mi L."/>
            <person name="Sun Q."/>
            <person name="Zhang L."/>
            <person name="Zhou B."/>
            <person name="Peng R."/>
            <person name="Zhang X."/>
            <person name="Liu F."/>
        </authorList>
    </citation>
    <scope>NUCLEOTIDE SEQUENCE [LARGE SCALE GENOMIC DNA]</scope>
    <source>
        <strain evidence="3">cv. PA1801</strain>
    </source>
</reference>
<dbReference type="PROSITE" id="PS50994">
    <property type="entry name" value="INTEGRASE"/>
    <property type="match status" value="1"/>
</dbReference>
<keyword evidence="3" id="KW-1185">Reference proteome</keyword>
<dbReference type="GO" id="GO:0003676">
    <property type="term" value="F:nucleic acid binding"/>
    <property type="evidence" value="ECO:0007669"/>
    <property type="project" value="InterPro"/>
</dbReference>
<evidence type="ECO:0000259" key="1">
    <source>
        <dbReference type="PROSITE" id="PS50994"/>
    </source>
</evidence>
<dbReference type="SUPFAM" id="SSF53098">
    <property type="entry name" value="Ribonuclease H-like"/>
    <property type="match status" value="1"/>
</dbReference>
<dbReference type="InterPro" id="IPR001584">
    <property type="entry name" value="Integrase_cat-core"/>
</dbReference>
<organism evidence="2 3">
    <name type="scientific">Gossypium australe</name>
    <dbReference type="NCBI Taxonomy" id="47621"/>
    <lineage>
        <taxon>Eukaryota</taxon>
        <taxon>Viridiplantae</taxon>
        <taxon>Streptophyta</taxon>
        <taxon>Embryophyta</taxon>
        <taxon>Tracheophyta</taxon>
        <taxon>Spermatophyta</taxon>
        <taxon>Magnoliopsida</taxon>
        <taxon>eudicotyledons</taxon>
        <taxon>Gunneridae</taxon>
        <taxon>Pentapetalae</taxon>
        <taxon>rosids</taxon>
        <taxon>malvids</taxon>
        <taxon>Malvales</taxon>
        <taxon>Malvaceae</taxon>
        <taxon>Malvoideae</taxon>
        <taxon>Gossypium</taxon>
    </lineage>
</organism>
<proteinExistence type="predicted"/>
<dbReference type="AlphaFoldDB" id="A0A5B6VKY6"/>
<dbReference type="OrthoDB" id="1938712at2759"/>
<evidence type="ECO:0000313" key="3">
    <source>
        <dbReference type="Proteomes" id="UP000325315"/>
    </source>
</evidence>
<dbReference type="PANTHER" id="PTHR35046:SF9">
    <property type="entry name" value="RNA-DIRECTED DNA POLYMERASE"/>
    <property type="match status" value="1"/>
</dbReference>
<dbReference type="Proteomes" id="UP000325315">
    <property type="component" value="Unassembled WGS sequence"/>
</dbReference>
<dbReference type="Gene3D" id="1.10.340.70">
    <property type="match status" value="1"/>
</dbReference>
<name>A0A5B6VKY6_9ROSI</name>
<protein>
    <submittedName>
        <fullName evidence="2">Integrase</fullName>
    </submittedName>
</protein>
<accession>A0A5B6VKY6</accession>
<dbReference type="InterPro" id="IPR012337">
    <property type="entry name" value="RNaseH-like_sf"/>
</dbReference>
<dbReference type="InterPro" id="IPR041588">
    <property type="entry name" value="Integrase_H2C2"/>
</dbReference>
<dbReference type="InterPro" id="IPR036397">
    <property type="entry name" value="RNaseH_sf"/>
</dbReference>
<sequence length="202" mass="23687">MSKLKAKPVFLQQICEAQKYDNELICVPKNFELIQKILHEAHSGCLSFHPRSTKMYNDLKQLYWWSGMKRDILKLVSKCLVCQQVKVEHQVPPELLQPVMIPKWKWDRITMDFVSSLPLSLKKKDAIWVVIDRLKKSTHFIPVCTYYTLDKLAELYISEIVRLHGVPVSIISDRDPRFTSRFWKTLHEALGMKLNFSAAFHS</sequence>
<dbReference type="Gene3D" id="3.30.420.10">
    <property type="entry name" value="Ribonuclease H-like superfamily/Ribonuclease H"/>
    <property type="match status" value="1"/>
</dbReference>
<dbReference type="PANTHER" id="PTHR35046">
    <property type="entry name" value="ZINC KNUCKLE (CCHC-TYPE) FAMILY PROTEIN"/>
    <property type="match status" value="1"/>
</dbReference>
<evidence type="ECO:0000313" key="2">
    <source>
        <dbReference type="EMBL" id="KAA3469733.1"/>
    </source>
</evidence>
<feature type="domain" description="Integrase catalytic" evidence="1">
    <location>
        <begin position="94"/>
        <end position="202"/>
    </location>
</feature>
<dbReference type="Pfam" id="PF17921">
    <property type="entry name" value="Integrase_H2C2"/>
    <property type="match status" value="1"/>
</dbReference>
<dbReference type="EMBL" id="SMMG02000006">
    <property type="protein sequence ID" value="KAA3469733.1"/>
    <property type="molecule type" value="Genomic_DNA"/>
</dbReference>